<evidence type="ECO:0000313" key="1">
    <source>
        <dbReference type="EMBL" id="GAB03991.1"/>
    </source>
</evidence>
<dbReference type="STRING" id="1075090.GOAMR_09_00380"/>
<dbReference type="AlphaFoldDB" id="G7GK66"/>
<protein>
    <submittedName>
        <fullName evidence="1">Uncharacterized protein</fullName>
    </submittedName>
</protein>
<dbReference type="Proteomes" id="UP000006023">
    <property type="component" value="Unassembled WGS sequence"/>
</dbReference>
<organism evidence="1 2">
    <name type="scientific">Gordonia amarae NBRC 15530</name>
    <dbReference type="NCBI Taxonomy" id="1075090"/>
    <lineage>
        <taxon>Bacteria</taxon>
        <taxon>Bacillati</taxon>
        <taxon>Actinomycetota</taxon>
        <taxon>Actinomycetes</taxon>
        <taxon>Mycobacteriales</taxon>
        <taxon>Gordoniaceae</taxon>
        <taxon>Gordonia</taxon>
    </lineage>
</organism>
<evidence type="ECO:0000313" key="2">
    <source>
        <dbReference type="Proteomes" id="UP000006023"/>
    </source>
</evidence>
<reference evidence="1 2" key="1">
    <citation type="submission" date="2011-11" db="EMBL/GenBank/DDBJ databases">
        <title>Whole genome shotgun sequence of Gordonia amarae NBRC 15530.</title>
        <authorList>
            <person name="Takarada H."/>
            <person name="Hosoyama A."/>
            <person name="Tsuchikane K."/>
            <person name="Katsumata H."/>
            <person name="Yamazaki S."/>
            <person name="Fujita N."/>
        </authorList>
    </citation>
    <scope>NUCLEOTIDE SEQUENCE [LARGE SCALE GENOMIC DNA]</scope>
    <source>
        <strain evidence="1 2">NBRC 15530</strain>
    </source>
</reference>
<proteinExistence type="predicted"/>
<comment type="caution">
    <text evidence="1">The sequence shown here is derived from an EMBL/GenBank/DDBJ whole genome shotgun (WGS) entry which is preliminary data.</text>
</comment>
<gene>
    <name evidence="1" type="ORF">GOAMR_09_00380</name>
</gene>
<keyword evidence="2" id="KW-1185">Reference proteome</keyword>
<dbReference type="EMBL" id="BAED01000009">
    <property type="protein sequence ID" value="GAB03991.1"/>
    <property type="molecule type" value="Genomic_DNA"/>
</dbReference>
<sequence>MSSITWPRKIVPFAVATAVIAGIILIGCQAWEEFWDPPSQVNLDADAAREMLANTSIPPGFHFVRGRKWPPAMAGTARYAIRYNGPASSYRNLQSGSVSDSLAEFKETDCDKATLPWETHDLDWIGLVCPPGTTVRIARWPGRTPEDSLGISETALVLARNHDETRLIFLYAGT</sequence>
<name>G7GK66_9ACTN</name>
<accession>G7GK66</accession>